<comment type="caution">
    <text evidence="1">The sequence shown here is derived from an EMBL/GenBank/DDBJ whole genome shotgun (WGS) entry which is preliminary data.</text>
</comment>
<dbReference type="AlphaFoldDB" id="A0A550CFG9"/>
<accession>A0A550CFG9</accession>
<name>A0A550CFG9_9AGAR</name>
<evidence type="ECO:0000313" key="1">
    <source>
        <dbReference type="EMBL" id="TRM63550.1"/>
    </source>
</evidence>
<dbReference type="InterPro" id="IPR036047">
    <property type="entry name" value="F-box-like_dom_sf"/>
</dbReference>
<organism evidence="1 2">
    <name type="scientific">Schizophyllum amplum</name>
    <dbReference type="NCBI Taxonomy" id="97359"/>
    <lineage>
        <taxon>Eukaryota</taxon>
        <taxon>Fungi</taxon>
        <taxon>Dikarya</taxon>
        <taxon>Basidiomycota</taxon>
        <taxon>Agaricomycotina</taxon>
        <taxon>Agaricomycetes</taxon>
        <taxon>Agaricomycetidae</taxon>
        <taxon>Agaricales</taxon>
        <taxon>Schizophyllaceae</taxon>
        <taxon>Schizophyllum</taxon>
    </lineage>
</organism>
<dbReference type="Proteomes" id="UP000320762">
    <property type="component" value="Unassembled WGS sequence"/>
</dbReference>
<reference evidence="1 2" key="1">
    <citation type="journal article" date="2019" name="New Phytol.">
        <title>Comparative genomics reveals unique wood-decay strategies and fruiting body development in the Schizophyllaceae.</title>
        <authorList>
            <person name="Almasi E."/>
            <person name="Sahu N."/>
            <person name="Krizsan K."/>
            <person name="Balint B."/>
            <person name="Kovacs G.M."/>
            <person name="Kiss B."/>
            <person name="Cseklye J."/>
            <person name="Drula E."/>
            <person name="Henrissat B."/>
            <person name="Nagy I."/>
            <person name="Chovatia M."/>
            <person name="Adam C."/>
            <person name="LaButti K."/>
            <person name="Lipzen A."/>
            <person name="Riley R."/>
            <person name="Grigoriev I.V."/>
            <person name="Nagy L.G."/>
        </authorList>
    </citation>
    <scope>NUCLEOTIDE SEQUENCE [LARGE SCALE GENOMIC DNA]</scope>
    <source>
        <strain evidence="1 2">NL-1724</strain>
    </source>
</reference>
<dbReference type="OrthoDB" id="3258311at2759"/>
<evidence type="ECO:0000313" key="2">
    <source>
        <dbReference type="Proteomes" id="UP000320762"/>
    </source>
</evidence>
<proteinExistence type="predicted"/>
<sequence>MDSDDETTHIYLSRKIDNTGLVAEWPDHCRREPPLKLHAEEIDDILQHHYTSCFDARDAARKARSAPNNDAEVIAKEEAEALRYADETCVSLVGIWQTRCFFDTLAGFHKGDLDLSGRHLSRYKILQERLIAMMFDLSSLSGKYKISTRMTTEWDIMQMKEVPCEVPAYEFDPPGLWDDFEAKWHIGPSINFGVLTSYIKDFFGLTQRQQLRLQYLCLVDLPPEILDHIMSLSPVHDRRRWSMTCKLLREHALAKSYEIFDYRLSLYETDFDIEAHPDDEGYDDEVAAFVQKVALSQRDALRKRMRRVAKRQDVLSKIRVLRFSEDWTSDAWRWSGRSYTDFISPLIHALNTHIRISPLAELTYRTRYLYAPTWQAIVQSSSLRTLVLCTTLPVHPNWTHARNVVNLDLMLSQATRPNFLWDIITACPSALSVRVQGSSEHGIYIPITVFSPRAHNPLKHIRRLDLQDLIAESLLVLATAIEAVGCIPLTHLAVSTAKSHIKKDIAVVLVRSLRRAEHLLVLRIDGLQYAKPDILALIGECVPHIEALVLQHQASKYFKNRAAYWPCPAHEYAPCLSAFPHLRHLGLNMRIFDALYTPHAVTYLESDYVGAEDWYEKAIAEWRREDPSKHDMDEHPRSIDHISTNAARATVRLFAIHGVALRTVSLHNADLSLPFFAMGIDRDGEGRPILRDKFEDDEREEAGYAVGSLIHSKWMFDECQTRDVLDL</sequence>
<keyword evidence="2" id="KW-1185">Reference proteome</keyword>
<protein>
    <recommendedName>
        <fullName evidence="3">F-box domain-containing protein</fullName>
    </recommendedName>
</protein>
<evidence type="ECO:0008006" key="3">
    <source>
        <dbReference type="Google" id="ProtNLM"/>
    </source>
</evidence>
<dbReference type="STRING" id="97359.A0A550CFG9"/>
<dbReference type="SUPFAM" id="SSF81383">
    <property type="entry name" value="F-box domain"/>
    <property type="match status" value="1"/>
</dbReference>
<gene>
    <name evidence="1" type="ORF">BD626DRAFT_630056</name>
</gene>
<dbReference type="EMBL" id="VDMD01000009">
    <property type="protein sequence ID" value="TRM63550.1"/>
    <property type="molecule type" value="Genomic_DNA"/>
</dbReference>